<proteinExistence type="predicted"/>
<dbReference type="Proteomes" id="UP000009340">
    <property type="component" value="Unassembled WGS sequence"/>
</dbReference>
<evidence type="ECO:0000313" key="1">
    <source>
        <dbReference type="EMBL" id="CCJ74283.1"/>
    </source>
</evidence>
<sequence>MTLRETGEPEGVAGYDMWNNAHTATLQYFKFKDGDLFHPNALK</sequence>
<dbReference type="EMBL" id="CAKW01000131">
    <property type="protein sequence ID" value="CCJ74283.1"/>
    <property type="molecule type" value="Genomic_DNA"/>
</dbReference>
<protein>
    <submittedName>
        <fullName evidence="1">Uncharacterized protein</fullName>
    </submittedName>
</protein>
<gene>
    <name evidence="1" type="ORF">BN137_3681</name>
</gene>
<dbReference type="AlphaFoldDB" id="K8A315"/>
<accession>K8A315</accession>
<name>K8A315_9ENTR</name>
<comment type="caution">
    <text evidence="1">The sequence shown here is derived from an EMBL/GenBank/DDBJ whole genome shotgun (WGS) entry which is preliminary data.</text>
</comment>
<organism evidence="1 2">
    <name type="scientific">Cronobacter condimenti 1330</name>
    <dbReference type="NCBI Taxonomy" id="1073999"/>
    <lineage>
        <taxon>Bacteria</taxon>
        <taxon>Pseudomonadati</taxon>
        <taxon>Pseudomonadota</taxon>
        <taxon>Gammaproteobacteria</taxon>
        <taxon>Enterobacterales</taxon>
        <taxon>Enterobacteriaceae</taxon>
        <taxon>Cronobacter</taxon>
    </lineage>
</organism>
<reference evidence="1" key="1">
    <citation type="submission" date="2012-07" db="EMBL/GenBank/DDBJ databases">
        <authorList>
            <person name="Cummings C."/>
        </authorList>
    </citation>
    <scope>NUCLEOTIDE SEQUENCE</scope>
    <source>
        <strain evidence="1">1330</strain>
    </source>
</reference>
<evidence type="ECO:0000313" key="2">
    <source>
        <dbReference type="Proteomes" id="UP000009340"/>
    </source>
</evidence>